<sequence>MKSLEKPVPQTQILSFKTKIRPVPANAVGTGLIFGLNSGITAFFQKLFNISRLKVVVSSS</sequence>
<name>A0A1Z5IUC8_9LACO</name>
<keyword evidence="1" id="KW-0812">Transmembrane</keyword>
<evidence type="ECO:0000256" key="1">
    <source>
        <dbReference type="SAM" id="Phobius"/>
    </source>
</evidence>
<feature type="transmembrane region" description="Helical" evidence="1">
    <location>
        <begin position="23"/>
        <end position="44"/>
    </location>
</feature>
<evidence type="ECO:0000313" key="3">
    <source>
        <dbReference type="Proteomes" id="UP000198414"/>
    </source>
</evidence>
<dbReference type="AlphaFoldDB" id="A0A1Z5IUC8"/>
<dbReference type="Proteomes" id="UP000198414">
    <property type="component" value="Unassembled WGS sequence"/>
</dbReference>
<protein>
    <submittedName>
        <fullName evidence="2">Uncharacterized protein</fullName>
    </submittedName>
</protein>
<comment type="caution">
    <text evidence="2">The sequence shown here is derived from an EMBL/GenBank/DDBJ whole genome shotgun (WGS) entry which is preliminary data.</text>
</comment>
<accession>A0A1Z5IUC8</accession>
<reference evidence="2 3" key="1">
    <citation type="submission" date="2015-11" db="EMBL/GenBank/DDBJ databases">
        <title>Draft genome sequences of new species of the genus Lactobacillus isolated from orchardgrass silage.</title>
        <authorList>
            <person name="Tohno M."/>
            <person name="Tanizawa Y."/>
            <person name="Arita M."/>
        </authorList>
    </citation>
    <scope>NUCLEOTIDE SEQUENCE [LARGE SCALE GENOMIC DNA]</scope>
    <source>
        <strain evidence="2 3">IWT25</strain>
    </source>
</reference>
<organism evidence="2 3">
    <name type="scientific">Secundilactobacillus pentosiphilus</name>
    <dbReference type="NCBI Taxonomy" id="1714682"/>
    <lineage>
        <taxon>Bacteria</taxon>
        <taxon>Bacillati</taxon>
        <taxon>Bacillota</taxon>
        <taxon>Bacilli</taxon>
        <taxon>Lactobacillales</taxon>
        <taxon>Lactobacillaceae</taxon>
        <taxon>Secundilactobacillus</taxon>
    </lineage>
</organism>
<evidence type="ECO:0000313" key="2">
    <source>
        <dbReference type="EMBL" id="GAX05360.1"/>
    </source>
</evidence>
<proteinExistence type="predicted"/>
<gene>
    <name evidence="2" type="ORF">IWT25_00664</name>
</gene>
<keyword evidence="1" id="KW-0472">Membrane</keyword>
<keyword evidence="1" id="KW-1133">Transmembrane helix</keyword>
<dbReference type="EMBL" id="BCMI01000004">
    <property type="protein sequence ID" value="GAX05360.1"/>
    <property type="molecule type" value="Genomic_DNA"/>
</dbReference>